<dbReference type="SUPFAM" id="SSF55729">
    <property type="entry name" value="Acyl-CoA N-acyltransferases (Nat)"/>
    <property type="match status" value="1"/>
</dbReference>
<comment type="caution">
    <text evidence="2">The sequence shown here is derived from an EMBL/GenBank/DDBJ whole genome shotgun (WGS) entry which is preliminary data.</text>
</comment>
<evidence type="ECO:0000313" key="2">
    <source>
        <dbReference type="EMBL" id="TKA11325.1"/>
    </source>
</evidence>
<gene>
    <name evidence="2" type="ORF">FCI23_12550</name>
</gene>
<dbReference type="EMBL" id="SUMC01000009">
    <property type="protein sequence ID" value="TKA11325.1"/>
    <property type="molecule type" value="Genomic_DNA"/>
</dbReference>
<accession>A0A4U0T8Q0</accession>
<dbReference type="InterPro" id="IPR016181">
    <property type="entry name" value="Acyl_CoA_acyltransferase"/>
</dbReference>
<feature type="region of interest" description="Disordered" evidence="1">
    <location>
        <begin position="127"/>
        <end position="146"/>
    </location>
</feature>
<dbReference type="Gene3D" id="3.40.630.30">
    <property type="match status" value="1"/>
</dbReference>
<protein>
    <recommendedName>
        <fullName evidence="4">GNAT family N-acetyltransferase</fullName>
    </recommendedName>
</protein>
<name>A0A4U0T8Q0_9ACTN</name>
<dbReference type="AlphaFoldDB" id="A0A4U0T8Q0"/>
<dbReference type="OrthoDB" id="3627466at2"/>
<proteinExistence type="predicted"/>
<sequence length="146" mass="15744">MLAAEAPGLVGCAFGYPVRRDGSWWSGFRGVLPREVGQLTASGQVFAMTGMVVHPSERNRGLAGRLQERLFAGRQATLGATLVDRANRAACAGFRSWGWQDIGVVYRPPGPTVLRALVLPLAERTAAQAGGPAHHARTQRLKENQR</sequence>
<keyword evidence="3" id="KW-1185">Reference proteome</keyword>
<reference evidence="2 3" key="1">
    <citation type="submission" date="2019-04" db="EMBL/GenBank/DDBJ databases">
        <title>Streptomyces oryziradicis sp. nov., a novel actinomycete isolated from rhizosphere soil of rice (Oryza sativa L.).</title>
        <authorList>
            <person name="Li C."/>
        </authorList>
    </citation>
    <scope>NUCLEOTIDE SEQUENCE [LARGE SCALE GENOMIC DNA]</scope>
    <source>
        <strain evidence="2 3">NEAU-C40</strain>
    </source>
</reference>
<evidence type="ECO:0000256" key="1">
    <source>
        <dbReference type="SAM" id="MobiDB-lite"/>
    </source>
</evidence>
<evidence type="ECO:0000313" key="3">
    <source>
        <dbReference type="Proteomes" id="UP000305778"/>
    </source>
</evidence>
<organism evidence="2 3">
    <name type="scientific">Actinacidiphila oryziradicis</name>
    <dbReference type="NCBI Taxonomy" id="2571141"/>
    <lineage>
        <taxon>Bacteria</taxon>
        <taxon>Bacillati</taxon>
        <taxon>Actinomycetota</taxon>
        <taxon>Actinomycetes</taxon>
        <taxon>Kitasatosporales</taxon>
        <taxon>Streptomycetaceae</taxon>
        <taxon>Actinacidiphila</taxon>
    </lineage>
</organism>
<evidence type="ECO:0008006" key="4">
    <source>
        <dbReference type="Google" id="ProtNLM"/>
    </source>
</evidence>
<dbReference type="Proteomes" id="UP000305778">
    <property type="component" value="Unassembled WGS sequence"/>
</dbReference>